<reference evidence="1 2" key="1">
    <citation type="journal article" date="2016" name="Nat. Commun.">
        <title>Thousands of microbial genomes shed light on interconnected biogeochemical processes in an aquifer system.</title>
        <authorList>
            <person name="Anantharaman K."/>
            <person name="Brown C.T."/>
            <person name="Hug L.A."/>
            <person name="Sharon I."/>
            <person name="Castelle C.J."/>
            <person name="Probst A.J."/>
            <person name="Thomas B.C."/>
            <person name="Singh A."/>
            <person name="Wilkins M.J."/>
            <person name="Karaoz U."/>
            <person name="Brodie E.L."/>
            <person name="Williams K.H."/>
            <person name="Hubbard S.S."/>
            <person name="Banfield J.F."/>
        </authorList>
    </citation>
    <scope>NUCLEOTIDE SEQUENCE [LARGE SCALE GENOMIC DNA]</scope>
</reference>
<evidence type="ECO:0000313" key="1">
    <source>
        <dbReference type="EMBL" id="OHA27872.1"/>
    </source>
</evidence>
<dbReference type="EMBL" id="MHRP01000004">
    <property type="protein sequence ID" value="OHA27872.1"/>
    <property type="molecule type" value="Genomic_DNA"/>
</dbReference>
<name>A0A1G2MXX9_9BACT</name>
<dbReference type="Proteomes" id="UP000177943">
    <property type="component" value="Unassembled WGS sequence"/>
</dbReference>
<organism evidence="1 2">
    <name type="scientific">Candidatus Taylorbacteria bacterium RIFCSPHIGHO2_02_FULL_45_35</name>
    <dbReference type="NCBI Taxonomy" id="1802311"/>
    <lineage>
        <taxon>Bacteria</taxon>
        <taxon>Candidatus Tayloriibacteriota</taxon>
    </lineage>
</organism>
<gene>
    <name evidence="1" type="ORF">A3D56_01495</name>
</gene>
<evidence type="ECO:0000313" key="2">
    <source>
        <dbReference type="Proteomes" id="UP000177943"/>
    </source>
</evidence>
<comment type="caution">
    <text evidence="1">The sequence shown here is derived from an EMBL/GenBank/DDBJ whole genome shotgun (WGS) entry which is preliminary data.</text>
</comment>
<proteinExistence type="predicted"/>
<protein>
    <submittedName>
        <fullName evidence="1">Uncharacterized protein</fullName>
    </submittedName>
</protein>
<sequence>MDELKAWGETYKFEIYPAAGCTHCPGCNDFSVADLFKWVRGSWTESIVGFSRETTYNDSSECAGIIIFECPKCGQKFCNHVGFTTVTKFLSKLPNWGKAKI</sequence>
<accession>A0A1G2MXX9</accession>
<dbReference type="AlphaFoldDB" id="A0A1G2MXX9"/>